<dbReference type="SUPFAM" id="SSF53448">
    <property type="entry name" value="Nucleotide-diphospho-sugar transferases"/>
    <property type="match status" value="1"/>
</dbReference>
<dbReference type="InterPro" id="IPR005835">
    <property type="entry name" value="NTP_transferase_dom"/>
</dbReference>
<dbReference type="PANTHER" id="PTHR22572">
    <property type="entry name" value="SUGAR-1-PHOSPHATE GUANYL TRANSFERASE"/>
    <property type="match status" value="1"/>
</dbReference>
<protein>
    <submittedName>
        <fullName evidence="2">Nucleotidyltransferase family protein</fullName>
    </submittedName>
</protein>
<reference evidence="2" key="1">
    <citation type="submission" date="2020-09" db="EMBL/GenBank/DDBJ databases">
        <title>A novel bacterium of genus Paenibacillus, isolated from South China Sea.</title>
        <authorList>
            <person name="Huang H."/>
            <person name="Mo K."/>
            <person name="Hu Y."/>
        </authorList>
    </citation>
    <scope>NUCLEOTIDE SEQUENCE</scope>
    <source>
        <strain evidence="2">IB182496</strain>
    </source>
</reference>
<keyword evidence="3" id="KW-1185">Reference proteome</keyword>
<sequence length="317" mass="34902">MNGDDWPVLSRLTPIGQAIEVLNRSSAAGLQVESANGEAPALLTDYDLRRALLSGHGSEVAVGRIPSCAVEPLPAPSTAEATVLLMAGGRGSRLAPLTDRCPKPMLPVGDRPLLEHTLVRLSAAGLRTCYIAVHYKAEMIERYFGSGERWGLRIRYVREGRPLGTAGALTLLPEDAPGPVLVINGDLLTDLRYDRLLDYHARCGRGATVAVAEYRHQVPYGVVTLREGQYEGMREKPLVRADISAGIYVLEREILAGLGRDRRLDMPEVLERLTARHRQPAVYPIREHWHDIGRIEDYERARQAYGDGRECASCAPL</sequence>
<dbReference type="InterPro" id="IPR050486">
    <property type="entry name" value="Mannose-1P_guanyltransferase"/>
</dbReference>
<comment type="caution">
    <text evidence="2">The sequence shown here is derived from an EMBL/GenBank/DDBJ whole genome shotgun (WGS) entry which is preliminary data.</text>
</comment>
<accession>A0A927GR97</accession>
<dbReference type="Gene3D" id="3.90.550.10">
    <property type="entry name" value="Spore Coat Polysaccharide Biosynthesis Protein SpsA, Chain A"/>
    <property type="match status" value="1"/>
</dbReference>
<dbReference type="Proteomes" id="UP000621560">
    <property type="component" value="Unassembled WGS sequence"/>
</dbReference>
<dbReference type="CDD" id="cd06426">
    <property type="entry name" value="NTP_transferase_like_2"/>
    <property type="match status" value="1"/>
</dbReference>
<dbReference type="EMBL" id="JACXIZ010000011">
    <property type="protein sequence ID" value="MBD2844517.1"/>
    <property type="molecule type" value="Genomic_DNA"/>
</dbReference>
<evidence type="ECO:0000259" key="1">
    <source>
        <dbReference type="Pfam" id="PF00483"/>
    </source>
</evidence>
<name>A0A927GR97_9BACL</name>
<feature type="domain" description="Nucleotidyl transferase" evidence="1">
    <location>
        <begin position="84"/>
        <end position="305"/>
    </location>
</feature>
<dbReference type="AlphaFoldDB" id="A0A927GR97"/>
<dbReference type="Pfam" id="PF00483">
    <property type="entry name" value="NTP_transferase"/>
    <property type="match status" value="1"/>
</dbReference>
<evidence type="ECO:0000313" key="2">
    <source>
        <dbReference type="EMBL" id="MBD2844517.1"/>
    </source>
</evidence>
<dbReference type="RefSeq" id="WP_190915266.1">
    <property type="nucleotide sequence ID" value="NZ_JACXIZ010000011.1"/>
</dbReference>
<gene>
    <name evidence="2" type="ORF">IDH44_04885</name>
</gene>
<proteinExistence type="predicted"/>
<evidence type="ECO:0000313" key="3">
    <source>
        <dbReference type="Proteomes" id="UP000621560"/>
    </source>
</evidence>
<organism evidence="2 3">
    <name type="scientific">Paenibacillus sabuli</name>
    <dbReference type="NCBI Taxonomy" id="2772509"/>
    <lineage>
        <taxon>Bacteria</taxon>
        <taxon>Bacillati</taxon>
        <taxon>Bacillota</taxon>
        <taxon>Bacilli</taxon>
        <taxon>Bacillales</taxon>
        <taxon>Paenibacillaceae</taxon>
        <taxon>Paenibacillus</taxon>
    </lineage>
</organism>
<dbReference type="InterPro" id="IPR029044">
    <property type="entry name" value="Nucleotide-diphossugar_trans"/>
</dbReference>